<comment type="caution">
    <text evidence="4">The sequence shown here is derived from an EMBL/GenBank/DDBJ whole genome shotgun (WGS) entry which is preliminary data.</text>
</comment>
<evidence type="ECO:0000256" key="1">
    <source>
        <dbReference type="ARBA" id="ARBA00022741"/>
    </source>
</evidence>
<organism evidence="4 5">
    <name type="scientific">Bacillus badius</name>
    <dbReference type="NCBI Taxonomy" id="1455"/>
    <lineage>
        <taxon>Bacteria</taxon>
        <taxon>Bacillati</taxon>
        <taxon>Bacillota</taxon>
        <taxon>Bacilli</taxon>
        <taxon>Bacillales</taxon>
        <taxon>Bacillaceae</taxon>
        <taxon>Pseudobacillus</taxon>
    </lineage>
</organism>
<dbReference type="RefSeq" id="WP_041096081.1">
    <property type="nucleotide sequence ID" value="NZ_JARLVI010000015.1"/>
</dbReference>
<dbReference type="SUPFAM" id="SSF54285">
    <property type="entry name" value="MoaD/ThiS"/>
    <property type="match status" value="1"/>
</dbReference>
<accession>A0ABR5AW92</accession>
<keyword evidence="1" id="KW-0547">Nucleotide-binding</keyword>
<dbReference type="EMBL" id="JXLP01000005">
    <property type="protein sequence ID" value="KIL79011.1"/>
    <property type="molecule type" value="Genomic_DNA"/>
</dbReference>
<evidence type="ECO:0000256" key="3">
    <source>
        <dbReference type="ARBA" id="ARBA00024247"/>
    </source>
</evidence>
<dbReference type="CDD" id="cd00754">
    <property type="entry name" value="Ubl_MoaD"/>
    <property type="match status" value="1"/>
</dbReference>
<dbReference type="InterPro" id="IPR003749">
    <property type="entry name" value="ThiS/MoaD-like"/>
</dbReference>
<evidence type="ECO:0000256" key="2">
    <source>
        <dbReference type="ARBA" id="ARBA00024200"/>
    </source>
</evidence>
<dbReference type="Proteomes" id="UP000031982">
    <property type="component" value="Unassembled WGS sequence"/>
</dbReference>
<dbReference type="InterPro" id="IPR012675">
    <property type="entry name" value="Beta-grasp_dom_sf"/>
</dbReference>
<dbReference type="PANTHER" id="PTHR33359:SF1">
    <property type="entry name" value="MOLYBDOPTERIN SYNTHASE SULFUR CARRIER SUBUNIT"/>
    <property type="match status" value="1"/>
</dbReference>
<keyword evidence="5" id="KW-1185">Reference proteome</keyword>
<name>A0ABR5AW92_BACBA</name>
<dbReference type="GeneID" id="92776965"/>
<comment type="similarity">
    <text evidence="2">Belongs to the MoaD family.</text>
</comment>
<sequence>MINVLCFAHLKEQIGKEQLEVAHEKLTVKQLLNELQEKYAIQTDALIVAVNEEYADPEDLIQSGDTVALIPPVSGG</sequence>
<dbReference type="InterPro" id="IPR016155">
    <property type="entry name" value="Mopterin_synth/thiamin_S_b"/>
</dbReference>
<dbReference type="InterPro" id="IPR044672">
    <property type="entry name" value="MOCS2A"/>
</dbReference>
<reference evidence="4 5" key="1">
    <citation type="submission" date="2015-01" db="EMBL/GenBank/DDBJ databases">
        <title>Genome Assembly of Bacillus badius MTCC 1458.</title>
        <authorList>
            <person name="Verma A."/>
            <person name="Khatri I."/>
            <person name="Mual P."/>
            <person name="Subramanian S."/>
            <person name="Krishnamurthi S."/>
        </authorList>
    </citation>
    <scope>NUCLEOTIDE SEQUENCE [LARGE SCALE GENOMIC DNA]</scope>
    <source>
        <strain evidence="4 5">MTCC 1458</strain>
    </source>
</reference>
<protein>
    <recommendedName>
        <fullName evidence="3">Molybdopterin synthase sulfur carrier subunit</fullName>
    </recommendedName>
</protein>
<dbReference type="PANTHER" id="PTHR33359">
    <property type="entry name" value="MOLYBDOPTERIN SYNTHASE SULFUR CARRIER SUBUNIT"/>
    <property type="match status" value="1"/>
</dbReference>
<proteinExistence type="inferred from homology"/>
<dbReference type="Pfam" id="PF02597">
    <property type="entry name" value="ThiS"/>
    <property type="match status" value="1"/>
</dbReference>
<evidence type="ECO:0000313" key="4">
    <source>
        <dbReference type="EMBL" id="KIL79011.1"/>
    </source>
</evidence>
<dbReference type="Gene3D" id="3.10.20.30">
    <property type="match status" value="1"/>
</dbReference>
<gene>
    <name evidence="4" type="ORF">SD77_3812</name>
</gene>
<evidence type="ECO:0000313" key="5">
    <source>
        <dbReference type="Proteomes" id="UP000031982"/>
    </source>
</evidence>
<dbReference type="NCBIfam" id="TIGR01682">
    <property type="entry name" value="moaD"/>
    <property type="match status" value="1"/>
</dbReference>